<dbReference type="RefSeq" id="WP_380832287.1">
    <property type="nucleotide sequence ID" value="NZ_JBHTCG010000056.1"/>
</dbReference>
<protein>
    <submittedName>
        <fullName evidence="3">Uncharacterized protein</fullName>
    </submittedName>
</protein>
<name>A0ABW2PM23_9ACTN</name>
<feature type="transmembrane region" description="Helical" evidence="2">
    <location>
        <begin position="324"/>
        <end position="343"/>
    </location>
</feature>
<proteinExistence type="predicted"/>
<keyword evidence="2" id="KW-1133">Transmembrane helix</keyword>
<feature type="compositionally biased region" description="Low complexity" evidence="1">
    <location>
        <begin position="100"/>
        <end position="140"/>
    </location>
</feature>
<sequence length="398" mass="41482">MIERADQLVLEYVAKVADAAHGVLRTDQRLDFVQRLRARIEEERRGSEDPAAVRRVLARFGDPAVLLQREVARLTGAEPEPARRAAGVRRPGGVRGGRPGAVSRPSSLSPPSSLSRPAAGSTRPGSVRPGSPSSASSVSPQGGGPGPDGAEGPPVAPVEEAATSVFPPVPVSGPATGPVVGSAAGDEFGDSATEVLPAVVDDDRPVGPVRPPRPPRPPRPLPRGAAPGARRPVPRDAPAPLLRRFGRGAMAVPKAADGRDARTVLANDRRAVVGMALLLLSGLLVPFPLPSIAIFPVPVLVWALAALTVLSCDAWVFKDRMTGLFTPIMAYVVGGVLLGALRAPETPGDGFTAFVTSFWHVSGLMFMLGAAGGVAWLAYRLFNPPPPPPRRQTLGVLR</sequence>
<feature type="transmembrane region" description="Helical" evidence="2">
    <location>
        <begin position="363"/>
        <end position="382"/>
    </location>
</feature>
<reference evidence="4" key="1">
    <citation type="journal article" date="2019" name="Int. J. Syst. Evol. Microbiol.">
        <title>The Global Catalogue of Microorganisms (GCM) 10K type strain sequencing project: providing services to taxonomists for standard genome sequencing and annotation.</title>
        <authorList>
            <consortium name="The Broad Institute Genomics Platform"/>
            <consortium name="The Broad Institute Genome Sequencing Center for Infectious Disease"/>
            <person name="Wu L."/>
            <person name="Ma J."/>
        </authorList>
    </citation>
    <scope>NUCLEOTIDE SEQUENCE [LARGE SCALE GENOMIC DNA]</scope>
    <source>
        <strain evidence="4">CECT 7649</strain>
    </source>
</reference>
<evidence type="ECO:0000256" key="1">
    <source>
        <dbReference type="SAM" id="MobiDB-lite"/>
    </source>
</evidence>
<feature type="compositionally biased region" description="Pro residues" evidence="1">
    <location>
        <begin position="208"/>
        <end position="221"/>
    </location>
</feature>
<keyword evidence="4" id="KW-1185">Reference proteome</keyword>
<comment type="caution">
    <text evidence="3">The sequence shown here is derived from an EMBL/GenBank/DDBJ whole genome shotgun (WGS) entry which is preliminary data.</text>
</comment>
<dbReference type="Proteomes" id="UP001596496">
    <property type="component" value="Unassembled WGS sequence"/>
</dbReference>
<feature type="compositionally biased region" description="Low complexity" evidence="1">
    <location>
        <begin position="222"/>
        <end position="240"/>
    </location>
</feature>
<feature type="region of interest" description="Disordered" evidence="1">
    <location>
        <begin position="77"/>
        <end position="240"/>
    </location>
</feature>
<evidence type="ECO:0000313" key="3">
    <source>
        <dbReference type="EMBL" id="MFC7388231.1"/>
    </source>
</evidence>
<keyword evidence="2" id="KW-0812">Transmembrane</keyword>
<evidence type="ECO:0000313" key="4">
    <source>
        <dbReference type="Proteomes" id="UP001596496"/>
    </source>
</evidence>
<gene>
    <name evidence="3" type="ORF">ACFQSB_38905</name>
</gene>
<dbReference type="EMBL" id="JBHTCG010000056">
    <property type="protein sequence ID" value="MFC7388231.1"/>
    <property type="molecule type" value="Genomic_DNA"/>
</dbReference>
<feature type="transmembrane region" description="Helical" evidence="2">
    <location>
        <begin position="295"/>
        <end position="317"/>
    </location>
</feature>
<keyword evidence="2" id="KW-0472">Membrane</keyword>
<evidence type="ECO:0000256" key="2">
    <source>
        <dbReference type="SAM" id="Phobius"/>
    </source>
</evidence>
<organism evidence="3 4">
    <name type="scientific">Sphaerisporangium rhizosphaerae</name>
    <dbReference type="NCBI Taxonomy" id="2269375"/>
    <lineage>
        <taxon>Bacteria</taxon>
        <taxon>Bacillati</taxon>
        <taxon>Actinomycetota</taxon>
        <taxon>Actinomycetes</taxon>
        <taxon>Streptosporangiales</taxon>
        <taxon>Streptosporangiaceae</taxon>
        <taxon>Sphaerisporangium</taxon>
    </lineage>
</organism>
<feature type="transmembrane region" description="Helical" evidence="2">
    <location>
        <begin position="271"/>
        <end position="289"/>
    </location>
</feature>
<feature type="compositionally biased region" description="Low complexity" evidence="1">
    <location>
        <begin position="77"/>
        <end position="91"/>
    </location>
</feature>
<accession>A0ABW2PM23</accession>